<evidence type="ECO:0000313" key="13">
    <source>
        <dbReference type="Proteomes" id="UP000244090"/>
    </source>
</evidence>
<accession>A0A2T6BX88</accession>
<dbReference type="InterPro" id="IPR048279">
    <property type="entry name" value="MdtK-like"/>
</dbReference>
<feature type="transmembrane region" description="Helical" evidence="11">
    <location>
        <begin position="160"/>
        <end position="184"/>
    </location>
</feature>
<dbReference type="PANTHER" id="PTHR43298:SF2">
    <property type="entry name" value="FMN_FAD EXPORTER YEEO-RELATED"/>
    <property type="match status" value="1"/>
</dbReference>
<dbReference type="AlphaFoldDB" id="A0A2T6BX88"/>
<evidence type="ECO:0000256" key="6">
    <source>
        <dbReference type="ARBA" id="ARBA00022692"/>
    </source>
</evidence>
<dbReference type="InterPro" id="IPR002528">
    <property type="entry name" value="MATE_fam"/>
</dbReference>
<keyword evidence="8" id="KW-0406">Ion transport</keyword>
<evidence type="ECO:0000313" key="12">
    <source>
        <dbReference type="EMBL" id="PTX60577.1"/>
    </source>
</evidence>
<evidence type="ECO:0000256" key="8">
    <source>
        <dbReference type="ARBA" id="ARBA00023065"/>
    </source>
</evidence>
<feature type="transmembrane region" description="Helical" evidence="11">
    <location>
        <begin position="237"/>
        <end position="260"/>
    </location>
</feature>
<evidence type="ECO:0000256" key="1">
    <source>
        <dbReference type="ARBA" id="ARBA00004651"/>
    </source>
</evidence>
<keyword evidence="9 11" id="KW-0472">Membrane</keyword>
<comment type="caution">
    <text evidence="12">The sequence shown here is derived from an EMBL/GenBank/DDBJ whole genome shotgun (WGS) entry which is preliminary data.</text>
</comment>
<comment type="similarity">
    <text evidence="2">Belongs to the multi antimicrobial extrusion (MATE) (TC 2.A.66.1) family.</text>
</comment>
<dbReference type="PANTHER" id="PTHR43298">
    <property type="entry name" value="MULTIDRUG RESISTANCE PROTEIN NORM-RELATED"/>
    <property type="match status" value="1"/>
</dbReference>
<dbReference type="GO" id="GO:0005886">
    <property type="term" value="C:plasma membrane"/>
    <property type="evidence" value="ECO:0007669"/>
    <property type="project" value="UniProtKB-SubCell"/>
</dbReference>
<keyword evidence="7 11" id="KW-1133">Transmembrane helix</keyword>
<evidence type="ECO:0000256" key="11">
    <source>
        <dbReference type="SAM" id="Phobius"/>
    </source>
</evidence>
<dbReference type="CDD" id="cd13136">
    <property type="entry name" value="MATE_DinF_like"/>
    <property type="match status" value="1"/>
</dbReference>
<evidence type="ECO:0000256" key="4">
    <source>
        <dbReference type="ARBA" id="ARBA00022449"/>
    </source>
</evidence>
<evidence type="ECO:0000256" key="9">
    <source>
        <dbReference type="ARBA" id="ARBA00023136"/>
    </source>
</evidence>
<feature type="transmembrane region" description="Helical" evidence="11">
    <location>
        <begin position="354"/>
        <end position="376"/>
    </location>
</feature>
<comment type="subcellular location">
    <subcellularLocation>
        <location evidence="1">Cell membrane</location>
        <topology evidence="1">Multi-pass membrane protein</topology>
    </subcellularLocation>
</comment>
<evidence type="ECO:0000256" key="7">
    <source>
        <dbReference type="ARBA" id="ARBA00022989"/>
    </source>
</evidence>
<feature type="transmembrane region" description="Helical" evidence="11">
    <location>
        <begin position="93"/>
        <end position="112"/>
    </location>
</feature>
<gene>
    <name evidence="12" type="ORF">C8N46_106223</name>
</gene>
<dbReference type="PIRSF" id="PIRSF006603">
    <property type="entry name" value="DinF"/>
    <property type="match status" value="1"/>
</dbReference>
<keyword evidence="5" id="KW-1003">Cell membrane</keyword>
<keyword evidence="4" id="KW-0050">Antiport</keyword>
<keyword evidence="6 11" id="KW-0812">Transmembrane</keyword>
<feature type="transmembrane region" description="Helical" evidence="11">
    <location>
        <begin position="388"/>
        <end position="407"/>
    </location>
</feature>
<protein>
    <recommendedName>
        <fullName evidence="10">Multidrug-efflux transporter</fullName>
    </recommendedName>
</protein>
<dbReference type="GO" id="GO:0006811">
    <property type="term" value="P:monoatomic ion transport"/>
    <property type="evidence" value="ECO:0007669"/>
    <property type="project" value="UniProtKB-KW"/>
</dbReference>
<dbReference type="InterPro" id="IPR050222">
    <property type="entry name" value="MATE_MdtK"/>
</dbReference>
<evidence type="ECO:0000256" key="2">
    <source>
        <dbReference type="ARBA" id="ARBA00010199"/>
    </source>
</evidence>
<organism evidence="12 13">
    <name type="scientific">Kordia periserrulae</name>
    <dbReference type="NCBI Taxonomy" id="701523"/>
    <lineage>
        <taxon>Bacteria</taxon>
        <taxon>Pseudomonadati</taxon>
        <taxon>Bacteroidota</taxon>
        <taxon>Flavobacteriia</taxon>
        <taxon>Flavobacteriales</taxon>
        <taxon>Flavobacteriaceae</taxon>
        <taxon>Kordia</taxon>
    </lineage>
</organism>
<dbReference type="RefSeq" id="WP_108115510.1">
    <property type="nucleotide sequence ID" value="NZ_QBKT01000006.1"/>
</dbReference>
<evidence type="ECO:0000256" key="10">
    <source>
        <dbReference type="ARBA" id="ARBA00031636"/>
    </source>
</evidence>
<evidence type="ECO:0000256" key="3">
    <source>
        <dbReference type="ARBA" id="ARBA00022448"/>
    </source>
</evidence>
<dbReference type="GO" id="GO:0042910">
    <property type="term" value="F:xenobiotic transmembrane transporter activity"/>
    <property type="evidence" value="ECO:0007669"/>
    <property type="project" value="InterPro"/>
</dbReference>
<feature type="transmembrane region" description="Helical" evidence="11">
    <location>
        <begin position="413"/>
        <end position="433"/>
    </location>
</feature>
<evidence type="ECO:0000256" key="5">
    <source>
        <dbReference type="ARBA" id="ARBA00022475"/>
    </source>
</evidence>
<feature type="transmembrane region" description="Helical" evidence="11">
    <location>
        <begin position="132"/>
        <end position="153"/>
    </location>
</feature>
<dbReference type="Proteomes" id="UP000244090">
    <property type="component" value="Unassembled WGS sequence"/>
</dbReference>
<name>A0A2T6BX88_9FLAO</name>
<dbReference type="EMBL" id="QBKT01000006">
    <property type="protein sequence ID" value="PTX60577.1"/>
    <property type="molecule type" value="Genomic_DNA"/>
</dbReference>
<proteinExistence type="inferred from homology"/>
<feature type="transmembrane region" description="Helical" evidence="11">
    <location>
        <begin position="266"/>
        <end position="286"/>
    </location>
</feature>
<keyword evidence="3" id="KW-0813">Transport</keyword>
<keyword evidence="13" id="KW-1185">Reference proteome</keyword>
<sequence>MKTKVTTSLVNKLAIPALISGVAEPLLSITDTAVVGNVDLHATEALAAVGIAGAFISMLVWVFGQTRSAISALVSQYLGADKLDDIKTLPAQAIAIILLISFIVIAISYPFAEYILRFYNAKGITLGYSFSYFQIRIFGLPFTLLTFAIFGVFRGLQNTLIPMVIAILGTLLNIGLDFAFVYGIPNVIPAMHVEGAAYASVIAQIFMAILSVALLLSKTQIPLKIYLPFHKELPRMAGMILNLVIRTIALNTALYFGTAFATKYGAAYSAAYTVLLNIWLFGAFVIDGYSSAGNILSGKLYGEQNYVEMVQLSQRLIQYAIIIGVVMCILGGILYFPIGRIFTQEAEVLNEFYAVFWLVLAMQPICAIAFIFDGIFKGLGRMAMLRNVLLFSTFLVFVPTILLLDWFDIKLYAVWIAFTLWMIARGFPLVYLFRKEFVPKANAQNL</sequence>
<dbReference type="OrthoDB" id="5242355at2"/>
<feature type="transmembrane region" description="Helical" evidence="11">
    <location>
        <begin position="319"/>
        <end position="342"/>
    </location>
</feature>
<dbReference type="InterPro" id="IPR044644">
    <property type="entry name" value="DinF-like"/>
</dbReference>
<feature type="transmembrane region" description="Helical" evidence="11">
    <location>
        <begin position="196"/>
        <end position="216"/>
    </location>
</feature>
<reference evidence="12 13" key="1">
    <citation type="submission" date="2018-04" db="EMBL/GenBank/DDBJ databases">
        <title>Genomic Encyclopedia of Archaeal and Bacterial Type Strains, Phase II (KMG-II): from individual species to whole genera.</title>
        <authorList>
            <person name="Goeker M."/>
        </authorList>
    </citation>
    <scope>NUCLEOTIDE SEQUENCE [LARGE SCALE GENOMIC DNA]</scope>
    <source>
        <strain evidence="12 13">DSM 25731</strain>
    </source>
</reference>
<dbReference type="Pfam" id="PF01554">
    <property type="entry name" value="MatE"/>
    <property type="match status" value="2"/>
</dbReference>
<dbReference type="GO" id="GO:0015297">
    <property type="term" value="F:antiporter activity"/>
    <property type="evidence" value="ECO:0007669"/>
    <property type="project" value="UniProtKB-KW"/>
</dbReference>
<feature type="transmembrane region" description="Helical" evidence="11">
    <location>
        <begin position="45"/>
        <end position="63"/>
    </location>
</feature>
<dbReference type="NCBIfam" id="TIGR00797">
    <property type="entry name" value="matE"/>
    <property type="match status" value="1"/>
</dbReference>